<evidence type="ECO:0000313" key="2">
    <source>
        <dbReference type="Proteomes" id="UP000463470"/>
    </source>
</evidence>
<sequence>MSEEQKAAQSLLNLGNALKRLKEALREPEANTLVIDGTIQRFEFVIKLYWKTLKRLLLLEGIETTTPREALRQAFKVGWIQDENVWLQMLKDRNETSHIYDETAAKRIYRNIQSNYGILDETYHFLLDKFSKEAQGTN</sequence>
<organism evidence="1 2">
    <name type="scientific">Heliomicrobium undosum</name>
    <dbReference type="NCBI Taxonomy" id="121734"/>
    <lineage>
        <taxon>Bacteria</taxon>
        <taxon>Bacillati</taxon>
        <taxon>Bacillota</taxon>
        <taxon>Clostridia</taxon>
        <taxon>Eubacteriales</taxon>
        <taxon>Heliobacteriaceae</taxon>
        <taxon>Heliomicrobium</taxon>
    </lineage>
</organism>
<reference evidence="1 2" key="1">
    <citation type="submission" date="2020-01" db="EMBL/GenBank/DDBJ databases">
        <title>Whole-genome sequence of Heliobacterium undosum DSM 13378.</title>
        <authorList>
            <person name="Kyndt J.A."/>
            <person name="Meyer T.E."/>
        </authorList>
    </citation>
    <scope>NUCLEOTIDE SEQUENCE [LARGE SCALE GENOMIC DNA]</scope>
    <source>
        <strain evidence="1 2">DSM 13378</strain>
    </source>
</reference>
<dbReference type="Gene3D" id="1.20.120.330">
    <property type="entry name" value="Nucleotidyltransferases domain 2"/>
    <property type="match status" value="1"/>
</dbReference>
<dbReference type="RefSeq" id="WP_161253183.1">
    <property type="nucleotide sequence ID" value="NZ_WXEY01000001.1"/>
</dbReference>
<gene>
    <name evidence="1" type="ORF">GTO91_00425</name>
</gene>
<name>A0A845L016_9FIRM</name>
<dbReference type="InterPro" id="IPR010235">
    <property type="entry name" value="HepT"/>
</dbReference>
<keyword evidence="2" id="KW-1185">Reference proteome</keyword>
<proteinExistence type="predicted"/>
<dbReference type="NCBIfam" id="TIGR01987">
    <property type="entry name" value="HI0074"/>
    <property type="match status" value="1"/>
</dbReference>
<dbReference type="EMBL" id="WXEY01000001">
    <property type="protein sequence ID" value="MZP28189.1"/>
    <property type="molecule type" value="Genomic_DNA"/>
</dbReference>
<dbReference type="AlphaFoldDB" id="A0A845L016"/>
<dbReference type="Proteomes" id="UP000463470">
    <property type="component" value="Unassembled WGS sequence"/>
</dbReference>
<protein>
    <submittedName>
        <fullName evidence="1">Nucleotidyltransferase</fullName>
    </submittedName>
</protein>
<accession>A0A845L016</accession>
<dbReference type="OrthoDB" id="9810452at2"/>
<comment type="caution">
    <text evidence="1">The sequence shown here is derived from an EMBL/GenBank/DDBJ whole genome shotgun (WGS) entry which is preliminary data.</text>
</comment>
<keyword evidence="1" id="KW-0808">Transferase</keyword>
<evidence type="ECO:0000313" key="1">
    <source>
        <dbReference type="EMBL" id="MZP28189.1"/>
    </source>
</evidence>
<dbReference type="GO" id="GO:0016740">
    <property type="term" value="F:transferase activity"/>
    <property type="evidence" value="ECO:0007669"/>
    <property type="project" value="UniProtKB-KW"/>
</dbReference>
<dbReference type="Pfam" id="PF08780">
    <property type="entry name" value="NTase_sub_bind"/>
    <property type="match status" value="1"/>
</dbReference>
<dbReference type="SUPFAM" id="SSF81593">
    <property type="entry name" value="Nucleotidyltransferase substrate binding subunit/domain"/>
    <property type="match status" value="1"/>
</dbReference>